<organism evidence="1 2">
    <name type="scientific">Actinomadura graeca</name>
    <dbReference type="NCBI Taxonomy" id="2750812"/>
    <lineage>
        <taxon>Bacteria</taxon>
        <taxon>Bacillati</taxon>
        <taxon>Actinomycetota</taxon>
        <taxon>Actinomycetes</taxon>
        <taxon>Streptosporangiales</taxon>
        <taxon>Thermomonosporaceae</taxon>
        <taxon>Actinomadura</taxon>
    </lineage>
</organism>
<protein>
    <recommendedName>
        <fullName evidence="3">DUF3558 domain-containing protein</fullName>
    </recommendedName>
</protein>
<keyword evidence="2" id="KW-1185">Reference proteome</keyword>
<accession>A0ABX8QTF5</accession>
<sequence length="190" mass="20724">MKKSVAALGVVFPVVLSGVAGCQAEKKAAPDLRPVVDGAPYLCDLVPEAGFRRVTGLKVPVTARFDGPQIDSGLCLARAAGRDAPLGLHWSFRDAESTLRLQREKRSEVPTFTLPGDLGEGLAVVLPFSIAYPRPNYVIAVFECGGKRPWVRIDFAPVVRGRDAVRDMVDFMRIAERRFGEIHRCGPKPI</sequence>
<dbReference type="RefSeq" id="WP_231335291.1">
    <property type="nucleotide sequence ID" value="NZ_CP059572.1"/>
</dbReference>
<dbReference type="EMBL" id="CP059572">
    <property type="protein sequence ID" value="QXJ22094.1"/>
    <property type="molecule type" value="Genomic_DNA"/>
</dbReference>
<evidence type="ECO:0000313" key="1">
    <source>
        <dbReference type="EMBL" id="QXJ22094.1"/>
    </source>
</evidence>
<gene>
    <name evidence="1" type="ORF">AGRA3207_003040</name>
</gene>
<dbReference type="Proteomes" id="UP001049518">
    <property type="component" value="Chromosome"/>
</dbReference>
<evidence type="ECO:0008006" key="3">
    <source>
        <dbReference type="Google" id="ProtNLM"/>
    </source>
</evidence>
<proteinExistence type="predicted"/>
<dbReference type="PROSITE" id="PS51257">
    <property type="entry name" value="PROKAR_LIPOPROTEIN"/>
    <property type="match status" value="1"/>
</dbReference>
<reference evidence="1" key="1">
    <citation type="submission" date="2020-07" db="EMBL/GenBank/DDBJ databases">
        <authorList>
            <person name="Tarantini F.S."/>
            <person name="Hong K.W."/>
            <person name="Chan K.G."/>
        </authorList>
    </citation>
    <scope>NUCLEOTIDE SEQUENCE</scope>
    <source>
        <strain evidence="1">32-07</strain>
    </source>
</reference>
<name>A0ABX8QTF5_9ACTN</name>
<evidence type="ECO:0000313" key="2">
    <source>
        <dbReference type="Proteomes" id="UP001049518"/>
    </source>
</evidence>